<sequence>MAMAADSSVNHHSPRGPEFSTDGGGGVVDKRSSLPSPWAKVVRGVELESVQSPPSLSSSLSSLGNLAVEQTPFSDCSQSSKAARSSPPPHTPDGFSAADSPNGHNSNAGRPKKPAWNKPSNSVVEVSPVTVMDASSWPALSESARASPKLPADPSPKNVSETIVNQESVPVSQGPVIAHSPNSKRHPANSANQNSTSNHAQARQRSIKRGGGGNNGGGHAHSGFGHPVTPPPPPPFPVFPILPNGYGNLVPAIPDPSPRDPSFRGSNWDARPVGGFVPQPHPVNDHRNTRRGNFGPRPRGDGHYHNNHGGKRDQDRGNYMNPRDVHMHQHRAPPMALVRPLPPNNAAFPPQPARPFANPMGFPEFVYIPALPLEPIRGMPPFISQPPHPAMFYPVAESPLPSLIINQIDYYFSDANLIKDDFLRSNMDAQGWIPISLIASFPRVKSLTTNIQLILDSLRGSSNVEVQDDKVRRRNEWTKWISTAGQLPPESGSPSTLSSSVLSDNTLANSFGKMTVEGPSQNSMTCKPDPNSVAIPESCSTESTSQSQLPNGDSMEDVWKDISLASLSRNASDNTTTSTHHPTAAAFRGITFQDFLASTSTTSSNIDPPPPAAASTVLRLNCGTRSDLKQHLLETTSATITGPALLKPNPITRPTSTSVTTTTTRPNSLNNPSSVFPSCCKKRALDDHDQNREDHHNSTNGRHKRMMKNRESAARSRARKQEPFCPSISLLIAYTNELEIEIAQLREENARLKRQLQAKSMINSHYSCAIEGEGGVGREQVKCMLPNESHLPHIG</sequence>
<dbReference type="InterPro" id="IPR036390">
    <property type="entry name" value="WH_DNA-bd_sf"/>
</dbReference>
<evidence type="ECO:0000259" key="5">
    <source>
        <dbReference type="PROSITE" id="PS50961"/>
    </source>
</evidence>
<feature type="compositionally biased region" description="Basic and acidic residues" evidence="4">
    <location>
        <begin position="708"/>
        <end position="720"/>
    </location>
</feature>
<feature type="region of interest" description="Disordered" evidence="4">
    <location>
        <begin position="253"/>
        <end position="322"/>
    </location>
</feature>
<dbReference type="InterPro" id="IPR004827">
    <property type="entry name" value="bZIP"/>
</dbReference>
<dbReference type="SMART" id="SM00715">
    <property type="entry name" value="LA"/>
    <property type="match status" value="1"/>
</dbReference>
<feature type="compositionally biased region" description="Low complexity" evidence="4">
    <location>
        <begin position="652"/>
        <end position="674"/>
    </location>
</feature>
<dbReference type="PANTHER" id="PTHR22792:SF155">
    <property type="entry name" value="LA-RELATED PROTEIN 1C-LIKE"/>
    <property type="match status" value="1"/>
</dbReference>
<feature type="domain" description="HTH La-type RNA-binding" evidence="5">
    <location>
        <begin position="394"/>
        <end position="483"/>
    </location>
</feature>
<comment type="caution">
    <text evidence="6">The sequence shown here is derived from an EMBL/GenBank/DDBJ whole genome shotgun (WGS) entry which is preliminary data.</text>
</comment>
<feature type="compositionally biased region" description="Polar residues" evidence="4">
    <location>
        <begin position="189"/>
        <end position="204"/>
    </location>
</feature>
<dbReference type="PANTHER" id="PTHR22792">
    <property type="entry name" value="LUPUS LA PROTEIN-RELATED"/>
    <property type="match status" value="1"/>
</dbReference>
<dbReference type="CDD" id="cd14707">
    <property type="entry name" value="bZIP_plant_BZIP46"/>
    <property type="match status" value="1"/>
</dbReference>
<dbReference type="SUPFAM" id="SSF57959">
    <property type="entry name" value="Leucine zipper domain"/>
    <property type="match status" value="1"/>
</dbReference>
<feature type="coiled-coil region" evidence="3">
    <location>
        <begin position="735"/>
        <end position="762"/>
    </location>
</feature>
<proteinExistence type="predicted"/>
<dbReference type="Gene3D" id="1.20.5.170">
    <property type="match status" value="1"/>
</dbReference>
<dbReference type="GO" id="GO:0003723">
    <property type="term" value="F:RNA binding"/>
    <property type="evidence" value="ECO:0007669"/>
    <property type="project" value="UniProtKB-UniRule"/>
</dbReference>
<evidence type="ECO:0000256" key="2">
    <source>
        <dbReference type="PROSITE-ProRule" id="PRU00332"/>
    </source>
</evidence>
<evidence type="ECO:0000313" key="7">
    <source>
        <dbReference type="Proteomes" id="UP000290289"/>
    </source>
</evidence>
<dbReference type="InterPro" id="IPR006630">
    <property type="entry name" value="La_HTH"/>
</dbReference>
<evidence type="ECO:0000256" key="1">
    <source>
        <dbReference type="ARBA" id="ARBA00022884"/>
    </source>
</evidence>
<keyword evidence="1 2" id="KW-0694">RNA-binding</keyword>
<dbReference type="Proteomes" id="UP000290289">
    <property type="component" value="Chromosome 15"/>
</dbReference>
<feature type="compositionally biased region" description="Basic and acidic residues" evidence="4">
    <location>
        <begin position="683"/>
        <end position="697"/>
    </location>
</feature>
<feature type="region of interest" description="Disordered" evidence="4">
    <location>
        <begin position="139"/>
        <end position="236"/>
    </location>
</feature>
<dbReference type="FunFam" id="1.10.10.10:FF:000131">
    <property type="entry name" value="la-related protein 1B isoform X2"/>
    <property type="match status" value="1"/>
</dbReference>
<dbReference type="InterPro" id="IPR036388">
    <property type="entry name" value="WH-like_DNA-bd_sf"/>
</dbReference>
<feature type="compositionally biased region" description="Gly residues" evidence="4">
    <location>
        <begin position="209"/>
        <end position="220"/>
    </location>
</feature>
<evidence type="ECO:0000256" key="3">
    <source>
        <dbReference type="SAM" id="Coils"/>
    </source>
</evidence>
<dbReference type="AlphaFoldDB" id="A0A498HV14"/>
<dbReference type="CDD" id="cd07323">
    <property type="entry name" value="LAM"/>
    <property type="match status" value="1"/>
</dbReference>
<evidence type="ECO:0000256" key="4">
    <source>
        <dbReference type="SAM" id="MobiDB-lite"/>
    </source>
</evidence>
<protein>
    <recommendedName>
        <fullName evidence="5">HTH La-type RNA-binding domain-containing protein</fullName>
    </recommendedName>
</protein>
<feature type="region of interest" description="Disordered" evidence="4">
    <location>
        <begin position="1"/>
        <end position="37"/>
    </location>
</feature>
<feature type="region of interest" description="Disordered" evidence="4">
    <location>
        <begin position="515"/>
        <end position="554"/>
    </location>
</feature>
<feature type="compositionally biased region" description="Low complexity" evidence="4">
    <location>
        <begin position="537"/>
        <end position="548"/>
    </location>
</feature>
<dbReference type="InterPro" id="IPR045180">
    <property type="entry name" value="La_dom_prot"/>
</dbReference>
<dbReference type="InterPro" id="IPR046347">
    <property type="entry name" value="bZIP_sf"/>
</dbReference>
<dbReference type="PROSITE" id="PS00036">
    <property type="entry name" value="BZIP_BASIC"/>
    <property type="match status" value="1"/>
</dbReference>
<feature type="region of interest" description="Disordered" evidence="4">
    <location>
        <begin position="643"/>
        <end position="720"/>
    </location>
</feature>
<dbReference type="Pfam" id="PF05383">
    <property type="entry name" value="La"/>
    <property type="match status" value="1"/>
</dbReference>
<name>A0A498HV14_MALDO</name>
<dbReference type="EMBL" id="RDQH01000341">
    <property type="protein sequence ID" value="RXH73345.1"/>
    <property type="molecule type" value="Genomic_DNA"/>
</dbReference>
<feature type="compositionally biased region" description="Polar residues" evidence="4">
    <location>
        <begin position="71"/>
        <end position="83"/>
    </location>
</feature>
<feature type="region of interest" description="Disordered" evidence="4">
    <location>
        <begin position="70"/>
        <end position="122"/>
    </location>
</feature>
<feature type="compositionally biased region" description="Basic and acidic residues" evidence="4">
    <location>
        <begin position="298"/>
        <end position="316"/>
    </location>
</feature>
<dbReference type="SMART" id="SM00338">
    <property type="entry name" value="BRLZ"/>
    <property type="match status" value="1"/>
</dbReference>
<dbReference type="PROSITE" id="PS50961">
    <property type="entry name" value="HTH_LA"/>
    <property type="match status" value="1"/>
</dbReference>
<accession>A0A498HV14</accession>
<keyword evidence="7" id="KW-1185">Reference proteome</keyword>
<dbReference type="SUPFAM" id="SSF46785">
    <property type="entry name" value="Winged helix' DNA-binding domain"/>
    <property type="match status" value="1"/>
</dbReference>
<gene>
    <name evidence="6" type="ORF">DVH24_013029</name>
</gene>
<dbReference type="GO" id="GO:0003700">
    <property type="term" value="F:DNA-binding transcription factor activity"/>
    <property type="evidence" value="ECO:0007669"/>
    <property type="project" value="InterPro"/>
</dbReference>
<evidence type="ECO:0000313" key="6">
    <source>
        <dbReference type="EMBL" id="RXH73345.1"/>
    </source>
</evidence>
<feature type="compositionally biased region" description="Polar residues" evidence="4">
    <location>
        <begin position="157"/>
        <end position="171"/>
    </location>
</feature>
<organism evidence="6 7">
    <name type="scientific">Malus domestica</name>
    <name type="common">Apple</name>
    <name type="synonym">Pyrus malus</name>
    <dbReference type="NCBI Taxonomy" id="3750"/>
    <lineage>
        <taxon>Eukaryota</taxon>
        <taxon>Viridiplantae</taxon>
        <taxon>Streptophyta</taxon>
        <taxon>Embryophyta</taxon>
        <taxon>Tracheophyta</taxon>
        <taxon>Spermatophyta</taxon>
        <taxon>Magnoliopsida</taxon>
        <taxon>eudicotyledons</taxon>
        <taxon>Gunneridae</taxon>
        <taxon>Pentapetalae</taxon>
        <taxon>rosids</taxon>
        <taxon>fabids</taxon>
        <taxon>Rosales</taxon>
        <taxon>Rosaceae</taxon>
        <taxon>Amygdaloideae</taxon>
        <taxon>Maleae</taxon>
        <taxon>Malus</taxon>
    </lineage>
</organism>
<dbReference type="STRING" id="3750.A0A498HV14"/>
<dbReference type="Gene3D" id="1.10.10.10">
    <property type="entry name" value="Winged helix-like DNA-binding domain superfamily/Winged helix DNA-binding domain"/>
    <property type="match status" value="1"/>
</dbReference>
<reference evidence="6 7" key="1">
    <citation type="submission" date="2018-10" db="EMBL/GenBank/DDBJ databases">
        <title>A high-quality apple genome assembly.</title>
        <authorList>
            <person name="Hu J."/>
        </authorList>
    </citation>
    <scope>NUCLEOTIDE SEQUENCE [LARGE SCALE GENOMIC DNA]</scope>
    <source>
        <strain evidence="7">cv. HFTH1</strain>
        <tissue evidence="6">Young leaf</tissue>
    </source>
</reference>
<keyword evidence="3" id="KW-0175">Coiled coil</keyword>